<evidence type="ECO:0000313" key="2">
    <source>
        <dbReference type="EMBL" id="MBJ6799633.1"/>
    </source>
</evidence>
<accession>A0ABS0YNZ2</accession>
<evidence type="ECO:0000313" key="3">
    <source>
        <dbReference type="Proteomes" id="UP000641025"/>
    </source>
</evidence>
<protein>
    <recommendedName>
        <fullName evidence="4">Outer membrane protein beta-barrel domain-containing protein</fullName>
    </recommendedName>
</protein>
<evidence type="ECO:0000256" key="1">
    <source>
        <dbReference type="SAM" id="SignalP"/>
    </source>
</evidence>
<gene>
    <name evidence="2" type="ORF">JFN90_05730</name>
</gene>
<keyword evidence="1" id="KW-0732">Signal</keyword>
<dbReference type="Proteomes" id="UP000641025">
    <property type="component" value="Unassembled WGS sequence"/>
</dbReference>
<organism evidence="2 3">
    <name type="scientific">Geomonas propionica</name>
    <dbReference type="NCBI Taxonomy" id="2798582"/>
    <lineage>
        <taxon>Bacteria</taxon>
        <taxon>Pseudomonadati</taxon>
        <taxon>Thermodesulfobacteriota</taxon>
        <taxon>Desulfuromonadia</taxon>
        <taxon>Geobacterales</taxon>
        <taxon>Geobacteraceae</taxon>
        <taxon>Geomonas</taxon>
    </lineage>
</organism>
<keyword evidence="3" id="KW-1185">Reference proteome</keyword>
<evidence type="ECO:0008006" key="4">
    <source>
        <dbReference type="Google" id="ProtNLM"/>
    </source>
</evidence>
<dbReference type="EMBL" id="JAEMHK010000003">
    <property type="protein sequence ID" value="MBJ6799633.1"/>
    <property type="molecule type" value="Genomic_DNA"/>
</dbReference>
<dbReference type="InterPro" id="IPR036709">
    <property type="entry name" value="Autotransporte_beta_dom_sf"/>
</dbReference>
<dbReference type="RefSeq" id="WP_199394140.1">
    <property type="nucleotide sequence ID" value="NZ_JAEMHK010000003.1"/>
</dbReference>
<feature type="signal peptide" evidence="1">
    <location>
        <begin position="1"/>
        <end position="19"/>
    </location>
</feature>
<dbReference type="SUPFAM" id="SSF103515">
    <property type="entry name" value="Autotransporter"/>
    <property type="match status" value="1"/>
</dbReference>
<sequence>MRTLLFTVLVLCCALPAAAGTLEELTPYFSTQYFTWQERIDGRRLLKEEGPLFAAGVRVGAVTDTVFTLKAKGELFGGEVGYRGETQGADPAPVRTRVTYLGTTGEVDLGYRLRSEALVLEPFGGIGYRYWLRDLQDSSAPDGTRVYGYTEAWTMGYGRVGARAATSSAGVKLTACGGAKYPFYVGNTVDFAGSGETTFRPKGRWSGFAEAGAGYRSLSMSLYYEGFRFHQSDLKMVQGTAYFQPDSSSDIFGMRVGWTF</sequence>
<name>A0ABS0YNZ2_9BACT</name>
<proteinExistence type="predicted"/>
<reference evidence="2 3" key="1">
    <citation type="submission" date="2020-12" db="EMBL/GenBank/DDBJ databases">
        <title>Geomonas sp. Red259, isolated from paddy soil.</title>
        <authorList>
            <person name="Xu Z."/>
            <person name="Zhang Z."/>
            <person name="Masuda Y."/>
            <person name="Itoh H."/>
            <person name="Senoo K."/>
        </authorList>
    </citation>
    <scope>NUCLEOTIDE SEQUENCE [LARGE SCALE GENOMIC DNA]</scope>
    <source>
        <strain evidence="2 3">Red259</strain>
    </source>
</reference>
<comment type="caution">
    <text evidence="2">The sequence shown here is derived from an EMBL/GenBank/DDBJ whole genome shotgun (WGS) entry which is preliminary data.</text>
</comment>
<feature type="chain" id="PRO_5046698583" description="Outer membrane protein beta-barrel domain-containing protein" evidence="1">
    <location>
        <begin position="20"/>
        <end position="260"/>
    </location>
</feature>